<dbReference type="InterPro" id="IPR008972">
    <property type="entry name" value="Cupredoxin"/>
</dbReference>
<dbReference type="Proteomes" id="UP000308652">
    <property type="component" value="Unassembled WGS sequence"/>
</dbReference>
<dbReference type="CDD" id="cd00920">
    <property type="entry name" value="Cupredoxin"/>
    <property type="match status" value="2"/>
</dbReference>
<feature type="signal peptide" evidence="1">
    <location>
        <begin position="1"/>
        <end position="16"/>
    </location>
</feature>
<keyword evidence="3" id="KW-1185">Reference proteome</keyword>
<keyword evidence="1" id="KW-0732">Signal</keyword>
<dbReference type="Gene3D" id="2.60.40.420">
    <property type="entry name" value="Cupredoxins - blue copper proteins"/>
    <property type="match status" value="2"/>
</dbReference>
<organism evidence="2 3">
    <name type="scientific">Crucibulum laeve</name>
    <dbReference type="NCBI Taxonomy" id="68775"/>
    <lineage>
        <taxon>Eukaryota</taxon>
        <taxon>Fungi</taxon>
        <taxon>Dikarya</taxon>
        <taxon>Basidiomycota</taxon>
        <taxon>Agaricomycotina</taxon>
        <taxon>Agaricomycetes</taxon>
        <taxon>Agaricomycetidae</taxon>
        <taxon>Agaricales</taxon>
        <taxon>Agaricineae</taxon>
        <taxon>Nidulariaceae</taxon>
        <taxon>Crucibulum</taxon>
    </lineage>
</organism>
<dbReference type="STRING" id="68775.A0A5C3M6T1"/>
<feature type="chain" id="PRO_5022938270" description="Cupredoxin" evidence="1">
    <location>
        <begin position="17"/>
        <end position="394"/>
    </location>
</feature>
<accession>A0A5C3M6T1</accession>
<name>A0A5C3M6T1_9AGAR</name>
<dbReference type="EMBL" id="ML213595">
    <property type="protein sequence ID" value="TFK41030.1"/>
    <property type="molecule type" value="Genomic_DNA"/>
</dbReference>
<gene>
    <name evidence="2" type="ORF">BDQ12DRAFT_678771</name>
</gene>
<proteinExistence type="predicted"/>
<evidence type="ECO:0000313" key="3">
    <source>
        <dbReference type="Proteomes" id="UP000308652"/>
    </source>
</evidence>
<dbReference type="OrthoDB" id="1921208at2759"/>
<dbReference type="PANTHER" id="PTHR34883:SF15">
    <property type="entry name" value="EXTRACELLULAR SERINE-RICH PROTEIN"/>
    <property type="match status" value="1"/>
</dbReference>
<dbReference type="PANTHER" id="PTHR34883">
    <property type="entry name" value="SERINE-RICH PROTEIN, PUTATIVE-RELATED-RELATED"/>
    <property type="match status" value="1"/>
</dbReference>
<reference evidence="2 3" key="1">
    <citation type="journal article" date="2019" name="Nat. Ecol. Evol.">
        <title>Megaphylogeny resolves global patterns of mushroom evolution.</title>
        <authorList>
            <person name="Varga T."/>
            <person name="Krizsan K."/>
            <person name="Foldi C."/>
            <person name="Dima B."/>
            <person name="Sanchez-Garcia M."/>
            <person name="Sanchez-Ramirez S."/>
            <person name="Szollosi G.J."/>
            <person name="Szarkandi J.G."/>
            <person name="Papp V."/>
            <person name="Albert L."/>
            <person name="Andreopoulos W."/>
            <person name="Angelini C."/>
            <person name="Antonin V."/>
            <person name="Barry K.W."/>
            <person name="Bougher N.L."/>
            <person name="Buchanan P."/>
            <person name="Buyck B."/>
            <person name="Bense V."/>
            <person name="Catcheside P."/>
            <person name="Chovatia M."/>
            <person name="Cooper J."/>
            <person name="Damon W."/>
            <person name="Desjardin D."/>
            <person name="Finy P."/>
            <person name="Geml J."/>
            <person name="Haridas S."/>
            <person name="Hughes K."/>
            <person name="Justo A."/>
            <person name="Karasinski D."/>
            <person name="Kautmanova I."/>
            <person name="Kiss B."/>
            <person name="Kocsube S."/>
            <person name="Kotiranta H."/>
            <person name="LaButti K.M."/>
            <person name="Lechner B.E."/>
            <person name="Liimatainen K."/>
            <person name="Lipzen A."/>
            <person name="Lukacs Z."/>
            <person name="Mihaltcheva S."/>
            <person name="Morgado L.N."/>
            <person name="Niskanen T."/>
            <person name="Noordeloos M.E."/>
            <person name="Ohm R.A."/>
            <person name="Ortiz-Santana B."/>
            <person name="Ovrebo C."/>
            <person name="Racz N."/>
            <person name="Riley R."/>
            <person name="Savchenko A."/>
            <person name="Shiryaev A."/>
            <person name="Soop K."/>
            <person name="Spirin V."/>
            <person name="Szebenyi C."/>
            <person name="Tomsovsky M."/>
            <person name="Tulloss R.E."/>
            <person name="Uehling J."/>
            <person name="Grigoriev I.V."/>
            <person name="Vagvolgyi C."/>
            <person name="Papp T."/>
            <person name="Martin F.M."/>
            <person name="Miettinen O."/>
            <person name="Hibbett D.S."/>
            <person name="Nagy L.G."/>
        </authorList>
    </citation>
    <scope>NUCLEOTIDE SEQUENCE [LARGE SCALE GENOMIC DNA]</scope>
    <source>
        <strain evidence="2 3">CBS 166.37</strain>
    </source>
</reference>
<evidence type="ECO:0008006" key="4">
    <source>
        <dbReference type="Google" id="ProtNLM"/>
    </source>
</evidence>
<evidence type="ECO:0000313" key="2">
    <source>
        <dbReference type="EMBL" id="TFK41030.1"/>
    </source>
</evidence>
<dbReference type="SUPFAM" id="SSF49503">
    <property type="entry name" value="Cupredoxins"/>
    <property type="match status" value="2"/>
</dbReference>
<evidence type="ECO:0000256" key="1">
    <source>
        <dbReference type="SAM" id="SignalP"/>
    </source>
</evidence>
<protein>
    <recommendedName>
        <fullName evidence="4">Cupredoxin</fullName>
    </recommendedName>
</protein>
<sequence length="394" mass="40688">MFSLSLGLVLLPFVSAAIHDVQVGGAGGKLVYVPEAISAQPGDQVVFHFNPKNHTVTQSSFADPCGRKDGGFSSGFQPVAANQTDNLPTYTITINDTQPVWVYCAQAAKTPASHCGQGMVFAVNCGLDGAPNSFTNFKNSALAIGASLAAAASSASAASTAAYSAAATWTTAAYGGYTIPPAPVPTPITQAVTLGSQVWTTTYNSYPNSPAPTPASAEGQIHKVIVGGPGGKLTFDPPRISAQPRDIVVFEFHQKNHTVTQSSFDDPCRKLNNNGVVGFDSGFFAVADNATEFPTWNFTVTDTAPVWGYCRQQTPASHCGAGMVFAINSDESSGRNFSAFQNVAKALNGTLVAANEPAPSQTSTTTTNSNGAASARMGTALVTCIAAAFAALLL</sequence>
<dbReference type="InterPro" id="IPR052953">
    <property type="entry name" value="Ser-rich/MCO-related"/>
</dbReference>
<dbReference type="AlphaFoldDB" id="A0A5C3M6T1"/>